<proteinExistence type="inferred from homology"/>
<evidence type="ECO:0000313" key="7">
    <source>
        <dbReference type="Proteomes" id="UP000429595"/>
    </source>
</evidence>
<protein>
    <submittedName>
        <fullName evidence="6">Flagellar hook-basal body complex protein</fullName>
    </submittedName>
</protein>
<dbReference type="InterPro" id="IPR001444">
    <property type="entry name" value="Flag_bb_rod_N"/>
</dbReference>
<comment type="caution">
    <text evidence="6">The sequence shown here is derived from an EMBL/GenBank/DDBJ whole genome shotgun (WGS) entry which is preliminary data.</text>
</comment>
<keyword evidence="7" id="KW-1185">Reference proteome</keyword>
<organism evidence="6 7">
    <name type="scientific">Bacillus aerolatus</name>
    <dbReference type="NCBI Taxonomy" id="2653354"/>
    <lineage>
        <taxon>Bacteria</taxon>
        <taxon>Bacillati</taxon>
        <taxon>Bacillota</taxon>
        <taxon>Bacilli</taxon>
        <taxon>Bacillales</taxon>
        <taxon>Bacillaceae</taxon>
        <taxon>Bacillus</taxon>
    </lineage>
</organism>
<dbReference type="SUPFAM" id="SSF117143">
    <property type="entry name" value="Flagellar hook protein flgE"/>
    <property type="match status" value="1"/>
</dbReference>
<feature type="domain" description="Flagellar hook protein FlgE/F/G-like D1" evidence="5">
    <location>
        <begin position="118"/>
        <end position="179"/>
    </location>
</feature>
<dbReference type="InterPro" id="IPR019776">
    <property type="entry name" value="Flagellar_basal_body_rod_CS"/>
</dbReference>
<feature type="domain" description="Flagellar basal-body/hook protein C-terminal" evidence="4">
    <location>
        <begin position="228"/>
        <end position="272"/>
    </location>
</feature>
<dbReference type="Pfam" id="PF06429">
    <property type="entry name" value="Flg_bbr_C"/>
    <property type="match status" value="1"/>
</dbReference>
<evidence type="ECO:0000259" key="4">
    <source>
        <dbReference type="Pfam" id="PF06429"/>
    </source>
</evidence>
<evidence type="ECO:0000259" key="3">
    <source>
        <dbReference type="Pfam" id="PF00460"/>
    </source>
</evidence>
<keyword evidence="6" id="KW-0966">Cell projection</keyword>
<dbReference type="Pfam" id="PF22692">
    <property type="entry name" value="LlgE_F_G_D1"/>
    <property type="match status" value="1"/>
</dbReference>
<dbReference type="PANTHER" id="PTHR30435">
    <property type="entry name" value="FLAGELLAR PROTEIN"/>
    <property type="match status" value="1"/>
</dbReference>
<dbReference type="InterPro" id="IPR053967">
    <property type="entry name" value="LlgE_F_G-like_D1"/>
</dbReference>
<evidence type="ECO:0000256" key="2">
    <source>
        <dbReference type="RuleBase" id="RU362116"/>
    </source>
</evidence>
<evidence type="ECO:0000313" key="6">
    <source>
        <dbReference type="EMBL" id="KAB7707452.1"/>
    </source>
</evidence>
<dbReference type="RefSeq" id="WP_152150416.1">
    <property type="nucleotide sequence ID" value="NZ_WEIO01000003.1"/>
</dbReference>
<comment type="similarity">
    <text evidence="1 2">Belongs to the flagella basal body rod proteins family.</text>
</comment>
<gene>
    <name evidence="6" type="ORF">F9802_06785</name>
</gene>
<sequence length="278" mass="30730">MFRGFYTAASGMIAQQRRTEILSNNMSNANTPGYKADQSSLRAFPEMLLQRMDKVSVPARKKLNLPFEPRIGALNTGVYVQETMPNFTQGDLRETGLKTDAALFDVNMPVNEDTGQRGMVFFKIQAQDGIQRYTRNGNFTLDAAGFMTTASGHYVLDPAGNRIQLTSEHIAIDENGQITEDGTPAGRIGVAFAENPNLLIKEGDGLFRLENGELPDAAARNDVQFRMQQGFLEGSNTDAARTMTDMMSAYRTFEANQKVLTAYDRSMEKAANEVGRVN</sequence>
<keyword evidence="2" id="KW-0975">Bacterial flagellum</keyword>
<reference evidence="6 7" key="1">
    <citation type="submission" date="2019-10" db="EMBL/GenBank/DDBJ databases">
        <title>Bacillus aerolatum sp. nov., isolated from bioaerosol of sport playgrounds.</title>
        <authorList>
            <person name="Chen P."/>
            <person name="Zhang G."/>
        </authorList>
    </citation>
    <scope>NUCLEOTIDE SEQUENCE [LARGE SCALE GENOMIC DNA]</scope>
    <source>
        <strain evidence="6 7">CX253</strain>
    </source>
</reference>
<dbReference type="Proteomes" id="UP000429595">
    <property type="component" value="Unassembled WGS sequence"/>
</dbReference>
<accession>A0A6I1FGV4</accession>
<comment type="subcellular location">
    <subcellularLocation>
        <location evidence="2">Bacterial flagellum basal body</location>
    </subcellularLocation>
</comment>
<dbReference type="EMBL" id="WEIO01000003">
    <property type="protein sequence ID" value="KAB7707452.1"/>
    <property type="molecule type" value="Genomic_DNA"/>
</dbReference>
<dbReference type="PROSITE" id="PS00588">
    <property type="entry name" value="FLAGELLA_BB_ROD"/>
    <property type="match status" value="1"/>
</dbReference>
<dbReference type="NCBIfam" id="TIGR03506">
    <property type="entry name" value="FlgEFG_subfam"/>
    <property type="match status" value="1"/>
</dbReference>
<keyword evidence="6" id="KW-0282">Flagellum</keyword>
<dbReference type="GO" id="GO:0009425">
    <property type="term" value="C:bacterial-type flagellum basal body"/>
    <property type="evidence" value="ECO:0007669"/>
    <property type="project" value="UniProtKB-SubCell"/>
</dbReference>
<feature type="domain" description="Flagellar basal body rod protein N-terminal" evidence="3">
    <location>
        <begin position="5"/>
        <end position="35"/>
    </location>
</feature>
<dbReference type="PANTHER" id="PTHR30435:SF19">
    <property type="entry name" value="FLAGELLAR BASAL-BODY ROD PROTEIN FLGG"/>
    <property type="match status" value="1"/>
</dbReference>
<dbReference type="InterPro" id="IPR037925">
    <property type="entry name" value="FlgE/F/G-like"/>
</dbReference>
<dbReference type="InterPro" id="IPR020013">
    <property type="entry name" value="Flagellar_FlgE/F/G"/>
</dbReference>
<dbReference type="Pfam" id="PF00460">
    <property type="entry name" value="Flg_bb_rod"/>
    <property type="match status" value="1"/>
</dbReference>
<dbReference type="InterPro" id="IPR010930">
    <property type="entry name" value="Flg_bb/hook_C_dom"/>
</dbReference>
<dbReference type="GO" id="GO:0071978">
    <property type="term" value="P:bacterial-type flagellum-dependent swarming motility"/>
    <property type="evidence" value="ECO:0007669"/>
    <property type="project" value="TreeGrafter"/>
</dbReference>
<evidence type="ECO:0000259" key="5">
    <source>
        <dbReference type="Pfam" id="PF22692"/>
    </source>
</evidence>
<dbReference type="AlphaFoldDB" id="A0A6I1FGV4"/>
<name>A0A6I1FGV4_9BACI</name>
<evidence type="ECO:0000256" key="1">
    <source>
        <dbReference type="ARBA" id="ARBA00009677"/>
    </source>
</evidence>
<keyword evidence="6" id="KW-0969">Cilium</keyword>